<feature type="compositionally biased region" description="Basic residues" evidence="1">
    <location>
        <begin position="1"/>
        <end position="11"/>
    </location>
</feature>
<dbReference type="RefSeq" id="WP_007077338.1">
    <property type="nucleotide sequence ID" value="NZ_CM001024.1"/>
</dbReference>
<name>E2SCT4_9ACTN</name>
<organism evidence="2 3">
    <name type="scientific">Aeromicrobium marinum DSM 15272</name>
    <dbReference type="NCBI Taxonomy" id="585531"/>
    <lineage>
        <taxon>Bacteria</taxon>
        <taxon>Bacillati</taxon>
        <taxon>Actinomycetota</taxon>
        <taxon>Actinomycetes</taxon>
        <taxon>Propionibacteriales</taxon>
        <taxon>Nocardioidaceae</taxon>
        <taxon>Aeromicrobium</taxon>
    </lineage>
</organism>
<reference evidence="2" key="1">
    <citation type="submission" date="2010-08" db="EMBL/GenBank/DDBJ databases">
        <authorList>
            <person name="Muzny D."/>
            <person name="Qin X."/>
            <person name="Buhay C."/>
            <person name="Dugan-Rocha S."/>
            <person name="Ding Y."/>
            <person name="Chen G."/>
            <person name="Hawes A."/>
            <person name="Holder M."/>
            <person name="Jhangiani S."/>
            <person name="Johnson A."/>
            <person name="Khan Z."/>
            <person name="Li Z."/>
            <person name="Liu W."/>
            <person name="Liu X."/>
            <person name="Perez L."/>
            <person name="Shen H."/>
            <person name="Wang Q."/>
            <person name="Watt J."/>
            <person name="Xi L."/>
            <person name="Xin Y."/>
            <person name="Zhou J."/>
            <person name="Deng J."/>
            <person name="Jiang H."/>
            <person name="Liu Y."/>
            <person name="Qu J."/>
            <person name="Song X.-Z."/>
            <person name="Zhang L."/>
            <person name="Villasana D."/>
            <person name="Johnson A."/>
            <person name="Liu J."/>
            <person name="Liyanage D."/>
            <person name="Lorensuhewa L."/>
            <person name="Robinson T."/>
            <person name="Song A."/>
            <person name="Song B.-B."/>
            <person name="Dinh H."/>
            <person name="Thornton R."/>
            <person name="Coyle M."/>
            <person name="Francisco L."/>
            <person name="Jackson L."/>
            <person name="Javaid M."/>
            <person name="Korchina V."/>
            <person name="Kovar C."/>
            <person name="Mata R."/>
            <person name="Mathew T."/>
            <person name="Ngo R."/>
            <person name="Nguyen L."/>
            <person name="Nguyen N."/>
            <person name="Okwuonu G."/>
            <person name="Ongeri F."/>
            <person name="Pham C."/>
            <person name="Simmons D."/>
            <person name="Wilczek-Boney K."/>
            <person name="Hale W."/>
            <person name="Jakkamsetti A."/>
            <person name="Pham P."/>
            <person name="Ruth R."/>
            <person name="San Lucas F."/>
            <person name="Warren J."/>
            <person name="Zhang J."/>
            <person name="Zhao Z."/>
            <person name="Zhou C."/>
            <person name="Zhu D."/>
            <person name="Lee S."/>
            <person name="Bess C."/>
            <person name="Blankenburg K."/>
            <person name="Forbes L."/>
            <person name="Fu Q."/>
            <person name="Gubbala S."/>
            <person name="Hirani K."/>
            <person name="Jayaseelan J.C."/>
            <person name="Lara F."/>
            <person name="Munidasa M."/>
            <person name="Palculict T."/>
            <person name="Patil S."/>
            <person name="Pu L.-L."/>
            <person name="Saada N."/>
            <person name="Tang L."/>
            <person name="Weissenberger G."/>
            <person name="Zhu Y."/>
            <person name="Hemphill L."/>
            <person name="Shang Y."/>
            <person name="Youmans B."/>
            <person name="Ayvaz T."/>
            <person name="Ross M."/>
            <person name="Santibanez J."/>
            <person name="Aqrawi P."/>
            <person name="Gross S."/>
            <person name="Joshi V."/>
            <person name="Fowler G."/>
            <person name="Nazareth L."/>
            <person name="Reid J."/>
            <person name="Worley K."/>
            <person name="Petrosino J."/>
            <person name="Highlander S."/>
            <person name="Gibbs R."/>
        </authorList>
    </citation>
    <scope>NUCLEOTIDE SEQUENCE [LARGE SCALE GENOMIC DNA]</scope>
    <source>
        <strain evidence="2">DSM 15272</strain>
    </source>
</reference>
<evidence type="ECO:0008006" key="4">
    <source>
        <dbReference type="Google" id="ProtNLM"/>
    </source>
</evidence>
<dbReference type="HOGENOM" id="CLU_133073_0_0_11"/>
<accession>E2SCT4</accession>
<dbReference type="EMBL" id="ACLF03000006">
    <property type="protein sequence ID" value="EFQ83037.1"/>
    <property type="molecule type" value="Genomic_DNA"/>
</dbReference>
<evidence type="ECO:0000256" key="1">
    <source>
        <dbReference type="SAM" id="MobiDB-lite"/>
    </source>
</evidence>
<comment type="caution">
    <text evidence="2">The sequence shown here is derived from an EMBL/GenBank/DDBJ whole genome shotgun (WGS) entry which is preliminary data.</text>
</comment>
<sequence>MPRRRPPRRTAARPLGGDEIEHRGSGAWHVRRLTGATTAKTYTCPGCHRPIPPGTAHVVAWPVEKALLSRDALDERRHWHRTCWERGR</sequence>
<dbReference type="STRING" id="585531.HMPREF0063_12246"/>
<feature type="region of interest" description="Disordered" evidence="1">
    <location>
        <begin position="1"/>
        <end position="23"/>
    </location>
</feature>
<gene>
    <name evidence="2" type="ORF">HMPREF0063_12246</name>
</gene>
<dbReference type="AlphaFoldDB" id="E2SCT4"/>
<dbReference type="eggNOG" id="ENOG5032YDP">
    <property type="taxonomic scope" value="Bacteria"/>
</dbReference>
<evidence type="ECO:0000313" key="3">
    <source>
        <dbReference type="Proteomes" id="UP000003111"/>
    </source>
</evidence>
<evidence type="ECO:0000313" key="2">
    <source>
        <dbReference type="EMBL" id="EFQ83037.1"/>
    </source>
</evidence>
<dbReference type="Proteomes" id="UP000003111">
    <property type="component" value="Unassembled WGS sequence"/>
</dbReference>
<protein>
    <recommendedName>
        <fullName evidence="4">ATP/GTP-binding protein</fullName>
    </recommendedName>
</protein>
<proteinExistence type="predicted"/>
<keyword evidence="3" id="KW-1185">Reference proteome</keyword>
<dbReference type="OrthoDB" id="3381577at2"/>